<protein>
    <submittedName>
        <fullName evidence="1">Uncharacterized protein</fullName>
    </submittedName>
</protein>
<dbReference type="Proteomes" id="UP000284250">
    <property type="component" value="Unassembled WGS sequence"/>
</dbReference>
<name>A0A418R2W0_9BACT</name>
<reference evidence="1 2" key="1">
    <citation type="submission" date="2019-01" db="EMBL/GenBank/DDBJ databases">
        <title>Hymenobacter humicola sp. nov., isolated from soils in Antarctica.</title>
        <authorList>
            <person name="Sedlacek I."/>
            <person name="Holochova P."/>
            <person name="Kralova S."/>
            <person name="Pantucek R."/>
            <person name="Stankova E."/>
            <person name="Vrbovska V."/>
            <person name="Kristofova L."/>
            <person name="Svec P."/>
            <person name="Busse H.-J."/>
        </authorList>
    </citation>
    <scope>NUCLEOTIDE SEQUENCE [LARGE SCALE GENOMIC DNA]</scope>
    <source>
        <strain evidence="1 2">CCM 8852</strain>
    </source>
</reference>
<accession>A0A418R2W0</accession>
<sequence length="170" mass="19734">MKLLKEKFLEKYPLYPNTYEDFMRRLTRVKDVSRSAGSDEEQFERGKAFGTVYECFMYATMVGIKARHQGHFERNAAGPKFLQIKDWKPQPLVDFIFMSLLTLAKLPFDEIEELSLEQADEKGLDLVKNMEKYAAGGFELMLAKSKELPQFFENPGNVVTFLKEVVLIMK</sequence>
<organism evidence="1 2">
    <name type="scientific">Hymenobacter rubripertinctus</name>
    <dbReference type="NCBI Taxonomy" id="2029981"/>
    <lineage>
        <taxon>Bacteria</taxon>
        <taxon>Pseudomonadati</taxon>
        <taxon>Bacteroidota</taxon>
        <taxon>Cytophagia</taxon>
        <taxon>Cytophagales</taxon>
        <taxon>Hymenobacteraceae</taxon>
        <taxon>Hymenobacter</taxon>
    </lineage>
</organism>
<gene>
    <name evidence="1" type="ORF">D0T11_06330</name>
</gene>
<evidence type="ECO:0000313" key="2">
    <source>
        <dbReference type="Proteomes" id="UP000284250"/>
    </source>
</evidence>
<comment type="caution">
    <text evidence="1">The sequence shown here is derived from an EMBL/GenBank/DDBJ whole genome shotgun (WGS) entry which is preliminary data.</text>
</comment>
<dbReference type="AlphaFoldDB" id="A0A418R2W0"/>
<dbReference type="RefSeq" id="WP_119654942.1">
    <property type="nucleotide sequence ID" value="NZ_JBHUOI010000019.1"/>
</dbReference>
<keyword evidence="2" id="KW-1185">Reference proteome</keyword>
<evidence type="ECO:0000313" key="1">
    <source>
        <dbReference type="EMBL" id="RIY11772.1"/>
    </source>
</evidence>
<dbReference type="EMBL" id="QYCN01000007">
    <property type="protein sequence ID" value="RIY11772.1"/>
    <property type="molecule type" value="Genomic_DNA"/>
</dbReference>
<proteinExistence type="predicted"/>
<dbReference type="OrthoDB" id="1069215at2"/>